<sequence length="342" mass="38311">MSTRSFQASSQRNGYTSDVSNGQTRHSSRITTLVRNLGMIWPSQDSRRSLCQSDAQSRPTSPPPKQTKKRKPGPAESESESIGESKEESEDKLADTDDSEPVVVSKAKKKTWGSQPKSTTSKKTRGSKSQSQSTVANSQNAPGTVNLTQDSDAENSKVRKNRQQKNPEFDDVKAYFSQAFHRDGDPKDKTPITYNCLWCEKEVLVSQSSLSNLCTHRDGSRQQGRLSHGCPKRQEAITAGAKLPQTSLQENQLQKNTKNPALTRFFAQTEKVDNVTFNQMITLWLLCQALPWNQVEDPYLQATFAYCEAGSHLFKRRWAVDSARIVYLDLQEAMINLVKVST</sequence>
<feature type="region of interest" description="Disordered" evidence="1">
    <location>
        <begin position="1"/>
        <end position="171"/>
    </location>
</feature>
<organism evidence="2 3">
    <name type="scientific">Puccinia coronata f. sp. avenae</name>
    <dbReference type="NCBI Taxonomy" id="200324"/>
    <lineage>
        <taxon>Eukaryota</taxon>
        <taxon>Fungi</taxon>
        <taxon>Dikarya</taxon>
        <taxon>Basidiomycota</taxon>
        <taxon>Pucciniomycotina</taxon>
        <taxon>Pucciniomycetes</taxon>
        <taxon>Pucciniales</taxon>
        <taxon>Pucciniaceae</taxon>
        <taxon>Puccinia</taxon>
    </lineage>
</organism>
<dbReference type="EMBL" id="PGCI01000126">
    <property type="protein sequence ID" value="PLW38580.1"/>
    <property type="molecule type" value="Genomic_DNA"/>
</dbReference>
<feature type="compositionally biased region" description="Polar residues" evidence="1">
    <location>
        <begin position="1"/>
        <end position="34"/>
    </location>
</feature>
<dbReference type="PANTHER" id="PTHR47501:SF5">
    <property type="entry name" value="HAT C-TERMINAL DIMERISATION DOMAIN-CONTAINING PROTEIN"/>
    <property type="match status" value="1"/>
</dbReference>
<evidence type="ECO:0000256" key="1">
    <source>
        <dbReference type="SAM" id="MobiDB-lite"/>
    </source>
</evidence>
<accession>A0A2N5ULC7</accession>
<comment type="caution">
    <text evidence="2">The sequence shown here is derived from an EMBL/GenBank/DDBJ whole genome shotgun (WGS) entry which is preliminary data.</text>
</comment>
<feature type="compositionally biased region" description="Basic and acidic residues" evidence="1">
    <location>
        <begin position="83"/>
        <end position="95"/>
    </location>
</feature>
<protein>
    <submittedName>
        <fullName evidence="2">Uncharacterized protein</fullName>
    </submittedName>
</protein>
<proteinExistence type="predicted"/>
<feature type="compositionally biased region" description="Polar residues" evidence="1">
    <location>
        <begin position="49"/>
        <end position="59"/>
    </location>
</feature>
<dbReference type="PANTHER" id="PTHR47501">
    <property type="entry name" value="TRANSPOSASE-RELATED"/>
    <property type="match status" value="1"/>
</dbReference>
<evidence type="ECO:0000313" key="3">
    <source>
        <dbReference type="Proteomes" id="UP000235392"/>
    </source>
</evidence>
<dbReference type="Proteomes" id="UP000235392">
    <property type="component" value="Unassembled WGS sequence"/>
</dbReference>
<name>A0A2N5ULC7_9BASI</name>
<gene>
    <name evidence="2" type="ORF">PCASD_10777</name>
</gene>
<feature type="compositionally biased region" description="Polar residues" evidence="1">
    <location>
        <begin position="135"/>
        <end position="150"/>
    </location>
</feature>
<dbReference type="AlphaFoldDB" id="A0A2N5ULC7"/>
<reference evidence="2 3" key="1">
    <citation type="submission" date="2017-11" db="EMBL/GenBank/DDBJ databases">
        <title>De novo assembly and phasing of dikaryotic genomes from two isolates of Puccinia coronata f. sp. avenae, the causal agent of oat crown rust.</title>
        <authorList>
            <person name="Miller M.E."/>
            <person name="Zhang Y."/>
            <person name="Omidvar V."/>
            <person name="Sperschneider J."/>
            <person name="Schwessinger B."/>
            <person name="Raley C."/>
            <person name="Palmer J.M."/>
            <person name="Garnica D."/>
            <person name="Upadhyaya N."/>
            <person name="Rathjen J."/>
            <person name="Taylor J.M."/>
            <person name="Park R.F."/>
            <person name="Dodds P.N."/>
            <person name="Hirsch C.D."/>
            <person name="Kianian S.F."/>
            <person name="Figueroa M."/>
        </authorList>
    </citation>
    <scope>NUCLEOTIDE SEQUENCE [LARGE SCALE GENOMIC DNA]</scope>
    <source>
        <strain evidence="2">12SD80</strain>
    </source>
</reference>
<evidence type="ECO:0000313" key="2">
    <source>
        <dbReference type="EMBL" id="PLW38580.1"/>
    </source>
</evidence>